<gene>
    <name evidence="4" type="ORF">B0J11DRAFT_597989</name>
</gene>
<keyword evidence="5" id="KW-1185">Reference proteome</keyword>
<dbReference type="Proteomes" id="UP000700596">
    <property type="component" value="Unassembled WGS sequence"/>
</dbReference>
<dbReference type="SUPFAM" id="SSF55103">
    <property type="entry name" value="FAD-linked oxidases, C-terminal domain"/>
    <property type="match status" value="1"/>
</dbReference>
<name>A0A9P9IA16_9PLEO</name>
<dbReference type="EMBL" id="JAGMWT010000022">
    <property type="protein sequence ID" value="KAH7112069.1"/>
    <property type="molecule type" value="Genomic_DNA"/>
</dbReference>
<dbReference type="PROSITE" id="PS51387">
    <property type="entry name" value="FAD_PCMH"/>
    <property type="match status" value="1"/>
</dbReference>
<dbReference type="InterPro" id="IPR036318">
    <property type="entry name" value="FAD-bd_PCMH-like_sf"/>
</dbReference>
<reference evidence="4" key="1">
    <citation type="journal article" date="2021" name="Nat. Commun.">
        <title>Genetic determinants of endophytism in the Arabidopsis root mycobiome.</title>
        <authorList>
            <person name="Mesny F."/>
            <person name="Miyauchi S."/>
            <person name="Thiergart T."/>
            <person name="Pickel B."/>
            <person name="Atanasova L."/>
            <person name="Karlsson M."/>
            <person name="Huettel B."/>
            <person name="Barry K.W."/>
            <person name="Haridas S."/>
            <person name="Chen C."/>
            <person name="Bauer D."/>
            <person name="Andreopoulos W."/>
            <person name="Pangilinan J."/>
            <person name="LaButti K."/>
            <person name="Riley R."/>
            <person name="Lipzen A."/>
            <person name="Clum A."/>
            <person name="Drula E."/>
            <person name="Henrissat B."/>
            <person name="Kohler A."/>
            <person name="Grigoriev I.V."/>
            <person name="Martin F.M."/>
            <person name="Hacquard S."/>
        </authorList>
    </citation>
    <scope>NUCLEOTIDE SEQUENCE</scope>
    <source>
        <strain evidence="4">MPI-CAGE-CH-0243</strain>
    </source>
</reference>
<dbReference type="OrthoDB" id="5332616at2759"/>
<dbReference type="InterPro" id="IPR016166">
    <property type="entry name" value="FAD-bd_PCMH"/>
</dbReference>
<dbReference type="Gene3D" id="3.30.465.10">
    <property type="match status" value="1"/>
</dbReference>
<dbReference type="Pfam" id="PF01565">
    <property type="entry name" value="FAD_binding_4"/>
    <property type="match status" value="1"/>
</dbReference>
<proteinExistence type="predicted"/>
<sequence>MVAFYADSTLQKHHNHAFQTVPPLASEGVLPLGLDQDTFQRVVGMLRNVVGEENVAVGEGLRDFRDPYPLVIDDHQPSAAACPVSVEEIQGILKIANKFGIPLWVCSQGKNFGYGGPAPRQTGSLVVSLHRMKRILEVNEKFAYVLVEPGVTFFELYEYLKTRNIPLWVGVPALGWGSVLGNVSSPTQITVDRGHGYTISGDRQHGIRSLEVVLPSGEIMRTGQWAVSHSPSVHTCSNNFGPQVDGLFLQTNLGIVSKLAVGVDLAPPAFMNVKLHGPRVQDIGAIIDSMQQLWLEGIMQNHGMITNINHFASHDVPKHMHQKEEGPLLPETIAAMKEKYKTGYWRCSFDLYGSREMVLARFSRVQAVFSARLPGVQLEKTLFQGQDGKPVDATSIGTLSAGVPSMAPVKLADYNLPADGTGAGGHIDTTLILPAEGKTVVEWFWQAKKIMEDEGVDPFIGCHVFPHHILFVQEYVFDKKQSTHRERGCKVVDSLLTAAKKAGFANYRSHIQHMDTVQDMYDYNDHIYRRFVETLKHALDPKGIIAPGKQGIWPHRKVAFPATENTTEAAEYNIIGNGSTVDEKRN</sequence>
<dbReference type="GO" id="GO:0004458">
    <property type="term" value="F:D-lactate dehydrogenase (cytochrome) activity"/>
    <property type="evidence" value="ECO:0007669"/>
    <property type="project" value="TreeGrafter"/>
</dbReference>
<evidence type="ECO:0000256" key="2">
    <source>
        <dbReference type="ARBA" id="ARBA00022827"/>
    </source>
</evidence>
<evidence type="ECO:0000313" key="5">
    <source>
        <dbReference type="Proteomes" id="UP000700596"/>
    </source>
</evidence>
<dbReference type="InterPro" id="IPR016171">
    <property type="entry name" value="Vanillyl_alc_oxidase_C-sub2"/>
</dbReference>
<evidence type="ECO:0000256" key="1">
    <source>
        <dbReference type="ARBA" id="ARBA00022630"/>
    </source>
</evidence>
<keyword evidence="2" id="KW-0274">FAD</keyword>
<dbReference type="GO" id="GO:0008720">
    <property type="term" value="F:D-lactate dehydrogenase (NAD+) activity"/>
    <property type="evidence" value="ECO:0007669"/>
    <property type="project" value="TreeGrafter"/>
</dbReference>
<dbReference type="InterPro" id="IPR016167">
    <property type="entry name" value="FAD-bd_PCMH_sub1"/>
</dbReference>
<protein>
    <recommendedName>
        <fullName evidence="3">FAD-binding PCMH-type domain-containing protein</fullName>
    </recommendedName>
</protein>
<dbReference type="GO" id="GO:1903457">
    <property type="term" value="P:lactate catabolic process"/>
    <property type="evidence" value="ECO:0007669"/>
    <property type="project" value="TreeGrafter"/>
</dbReference>
<accession>A0A9P9IA16</accession>
<dbReference type="Gene3D" id="1.10.45.10">
    <property type="entry name" value="Vanillyl-alcohol Oxidase, Chain A, domain 4"/>
    <property type="match status" value="1"/>
</dbReference>
<dbReference type="GO" id="GO:0071949">
    <property type="term" value="F:FAD binding"/>
    <property type="evidence" value="ECO:0007669"/>
    <property type="project" value="InterPro"/>
</dbReference>
<keyword evidence="1" id="KW-0285">Flavoprotein</keyword>
<dbReference type="GO" id="GO:0005739">
    <property type="term" value="C:mitochondrion"/>
    <property type="evidence" value="ECO:0007669"/>
    <property type="project" value="TreeGrafter"/>
</dbReference>
<dbReference type="InterPro" id="IPR016164">
    <property type="entry name" value="FAD-linked_Oxase-like_C"/>
</dbReference>
<comment type="caution">
    <text evidence="4">The sequence shown here is derived from an EMBL/GenBank/DDBJ whole genome shotgun (WGS) entry which is preliminary data.</text>
</comment>
<dbReference type="InterPro" id="IPR016169">
    <property type="entry name" value="FAD-bd_PCMH_sub2"/>
</dbReference>
<evidence type="ECO:0000313" key="4">
    <source>
        <dbReference type="EMBL" id="KAH7112069.1"/>
    </source>
</evidence>
<dbReference type="InterPro" id="IPR016170">
    <property type="entry name" value="Cytok_DH_C_sf"/>
</dbReference>
<dbReference type="PANTHER" id="PTHR11748">
    <property type="entry name" value="D-LACTATE DEHYDROGENASE"/>
    <property type="match status" value="1"/>
</dbReference>
<dbReference type="PANTHER" id="PTHR11748:SF114">
    <property type="entry name" value="ARYL-ALCOHOL OXIDASE VANILLYL-ALCOHOL OXIDASE (AFU_ORTHOLOGUE AFUA_3G09500)-RELATED"/>
    <property type="match status" value="1"/>
</dbReference>
<dbReference type="SUPFAM" id="SSF56176">
    <property type="entry name" value="FAD-binding/transporter-associated domain-like"/>
    <property type="match status" value="1"/>
</dbReference>
<organism evidence="4 5">
    <name type="scientific">Dendryphion nanum</name>
    <dbReference type="NCBI Taxonomy" id="256645"/>
    <lineage>
        <taxon>Eukaryota</taxon>
        <taxon>Fungi</taxon>
        <taxon>Dikarya</taxon>
        <taxon>Ascomycota</taxon>
        <taxon>Pezizomycotina</taxon>
        <taxon>Dothideomycetes</taxon>
        <taxon>Pleosporomycetidae</taxon>
        <taxon>Pleosporales</taxon>
        <taxon>Torulaceae</taxon>
        <taxon>Dendryphion</taxon>
    </lineage>
</organism>
<dbReference type="InterPro" id="IPR006094">
    <property type="entry name" value="Oxid_FAD_bind_N"/>
</dbReference>
<feature type="domain" description="FAD-binding PCMH-type" evidence="3">
    <location>
        <begin position="73"/>
        <end position="268"/>
    </location>
</feature>
<dbReference type="Gene3D" id="3.30.43.10">
    <property type="entry name" value="Uridine Diphospho-n-acetylenolpyruvylglucosamine Reductase, domain 2"/>
    <property type="match status" value="1"/>
</dbReference>
<dbReference type="AlphaFoldDB" id="A0A9P9IA16"/>
<dbReference type="Gene3D" id="3.40.462.10">
    <property type="entry name" value="FAD-linked oxidases, C-terminal domain"/>
    <property type="match status" value="1"/>
</dbReference>
<evidence type="ECO:0000259" key="3">
    <source>
        <dbReference type="PROSITE" id="PS51387"/>
    </source>
</evidence>